<sequence>MFKSIVAIVVGLLSNVILSVLCDSILKMLNFLPYDHMFVSTPLVLFVLGYRIVFSIFGCYLAAKLAPQNPMKHAYILGGIGLIFGIAGVIFAGHLGPWWYAWSLVVLTPFIAHLGGKLYVLQEKSK</sequence>
<evidence type="ECO:0000256" key="1">
    <source>
        <dbReference type="SAM" id="Phobius"/>
    </source>
</evidence>
<dbReference type="OrthoDB" id="343256at2"/>
<gene>
    <name evidence="2" type="ORF">CH364_10070</name>
</gene>
<evidence type="ECO:0000313" key="3">
    <source>
        <dbReference type="Proteomes" id="UP000232145"/>
    </source>
</evidence>
<keyword evidence="1" id="KW-0812">Transmembrane</keyword>
<keyword evidence="3" id="KW-1185">Reference proteome</keyword>
<reference evidence="2 3" key="1">
    <citation type="submission" date="2017-07" db="EMBL/GenBank/DDBJ databases">
        <title>Leptospira spp. isolated from tropical soils.</title>
        <authorList>
            <person name="Thibeaux R."/>
            <person name="Iraola G."/>
            <person name="Ferres I."/>
            <person name="Bierque E."/>
            <person name="Girault D."/>
            <person name="Soupe-Gilbert M.-E."/>
            <person name="Picardeau M."/>
            <person name="Goarant C."/>
        </authorList>
    </citation>
    <scope>NUCLEOTIDE SEQUENCE [LARGE SCALE GENOMIC DNA]</scope>
    <source>
        <strain evidence="2 3">FH2-B-A1</strain>
    </source>
</reference>
<accession>A0A2N0AJ81</accession>
<dbReference type="AlphaFoldDB" id="A0A2N0AJ81"/>
<feature type="transmembrane region" description="Helical" evidence="1">
    <location>
        <begin position="99"/>
        <end position="120"/>
    </location>
</feature>
<dbReference type="EMBL" id="NPDX01000002">
    <property type="protein sequence ID" value="PJZ84368.1"/>
    <property type="molecule type" value="Genomic_DNA"/>
</dbReference>
<feature type="transmembrane region" description="Helical" evidence="1">
    <location>
        <begin position="75"/>
        <end position="93"/>
    </location>
</feature>
<feature type="transmembrane region" description="Helical" evidence="1">
    <location>
        <begin position="43"/>
        <end position="63"/>
    </location>
</feature>
<keyword evidence="1" id="KW-0472">Membrane</keyword>
<organism evidence="2 3">
    <name type="scientific">Leptospira harrisiae</name>
    <dbReference type="NCBI Taxonomy" id="2023189"/>
    <lineage>
        <taxon>Bacteria</taxon>
        <taxon>Pseudomonadati</taxon>
        <taxon>Spirochaetota</taxon>
        <taxon>Spirochaetia</taxon>
        <taxon>Leptospirales</taxon>
        <taxon>Leptospiraceae</taxon>
        <taxon>Leptospira</taxon>
    </lineage>
</organism>
<evidence type="ECO:0000313" key="2">
    <source>
        <dbReference type="EMBL" id="PJZ84368.1"/>
    </source>
</evidence>
<proteinExistence type="predicted"/>
<comment type="caution">
    <text evidence="2">The sequence shown here is derived from an EMBL/GenBank/DDBJ whole genome shotgun (WGS) entry which is preliminary data.</text>
</comment>
<protein>
    <submittedName>
        <fullName evidence="2">Uncharacterized protein</fullName>
    </submittedName>
</protein>
<dbReference type="RefSeq" id="WP_100743779.1">
    <property type="nucleotide sequence ID" value="NZ_NPDW01000002.1"/>
</dbReference>
<dbReference type="Proteomes" id="UP000232145">
    <property type="component" value="Unassembled WGS sequence"/>
</dbReference>
<keyword evidence="1" id="KW-1133">Transmembrane helix</keyword>
<name>A0A2N0AJ81_9LEPT</name>